<accession>A0AAD9UME7</accession>
<name>A0AAD9UME7_9APIC</name>
<dbReference type="EMBL" id="JALLKP010000084">
    <property type="protein sequence ID" value="KAK2194577.1"/>
    <property type="molecule type" value="Genomic_DNA"/>
</dbReference>
<keyword evidence="5" id="KW-1185">Reference proteome</keyword>
<evidence type="ECO:0000256" key="1">
    <source>
        <dbReference type="SAM" id="Coils"/>
    </source>
</evidence>
<sequence>MNFNWLLGLAVLGCKLAKGGDTKPALVDSPLITGAKEVAAQVAWNHQCLRESEKILQDEAEEAEIIMAHFRNMNQEDKTEIITKTRALIKTCYDKLTQILVQENLLLQLTKLKSQMSTEEQEVLQTKLQEYNFLSDEERKRIQKKIRRILNKLIERERDLE</sequence>
<dbReference type="RefSeq" id="XP_067804471.1">
    <property type="nucleotide sequence ID" value="XM_067945680.1"/>
</dbReference>
<keyword evidence="2" id="KW-0732">Signal</keyword>
<evidence type="ECO:0000313" key="4">
    <source>
        <dbReference type="EMBL" id="KAK2197629.1"/>
    </source>
</evidence>
<evidence type="ECO:0000313" key="3">
    <source>
        <dbReference type="EMBL" id="KAK2194577.1"/>
    </source>
</evidence>
<dbReference type="Proteomes" id="UP001214638">
    <property type="component" value="Unassembled WGS sequence"/>
</dbReference>
<keyword evidence="1" id="KW-0175">Coiled coil</keyword>
<dbReference type="EMBL" id="JALLKP010000001">
    <property type="protein sequence ID" value="KAK2197629.1"/>
    <property type="molecule type" value="Genomic_DNA"/>
</dbReference>
<organism evidence="3 5">
    <name type="scientific">Babesia duncani</name>
    <dbReference type="NCBI Taxonomy" id="323732"/>
    <lineage>
        <taxon>Eukaryota</taxon>
        <taxon>Sar</taxon>
        <taxon>Alveolata</taxon>
        <taxon>Apicomplexa</taxon>
        <taxon>Aconoidasida</taxon>
        <taxon>Piroplasmida</taxon>
        <taxon>Babesiidae</taxon>
        <taxon>Babesia</taxon>
    </lineage>
</organism>
<evidence type="ECO:0000256" key="2">
    <source>
        <dbReference type="SAM" id="SignalP"/>
    </source>
</evidence>
<dbReference type="GeneID" id="94334930"/>
<feature type="coiled-coil region" evidence="1">
    <location>
        <begin position="102"/>
        <end position="129"/>
    </location>
</feature>
<feature type="signal peptide" evidence="2">
    <location>
        <begin position="1"/>
        <end position="19"/>
    </location>
</feature>
<proteinExistence type="predicted"/>
<feature type="chain" id="PRO_5042442605" evidence="2">
    <location>
        <begin position="20"/>
        <end position="161"/>
    </location>
</feature>
<evidence type="ECO:0000313" key="5">
    <source>
        <dbReference type="Proteomes" id="UP001214638"/>
    </source>
</evidence>
<dbReference type="AlphaFoldDB" id="A0AAD9UME7"/>
<comment type="caution">
    <text evidence="3">The sequence shown here is derived from an EMBL/GenBank/DDBJ whole genome shotgun (WGS) entry which is preliminary data.</text>
</comment>
<dbReference type="KEGG" id="bdw:94334930"/>
<reference evidence="3" key="1">
    <citation type="journal article" date="2023" name="Nat. Microbiol.">
        <title>Babesia duncani multi-omics identifies virulence factors and drug targets.</title>
        <authorList>
            <person name="Singh P."/>
            <person name="Lonardi S."/>
            <person name="Liang Q."/>
            <person name="Vydyam P."/>
            <person name="Khabirova E."/>
            <person name="Fang T."/>
            <person name="Gihaz S."/>
            <person name="Thekkiniath J."/>
            <person name="Munshi M."/>
            <person name="Abel S."/>
            <person name="Ciampossin L."/>
            <person name="Batugedara G."/>
            <person name="Gupta M."/>
            <person name="Lu X.M."/>
            <person name="Lenz T."/>
            <person name="Chakravarty S."/>
            <person name="Cornillot E."/>
            <person name="Hu Y."/>
            <person name="Ma W."/>
            <person name="Gonzalez L.M."/>
            <person name="Sanchez S."/>
            <person name="Estrada K."/>
            <person name="Sanchez-Flores A."/>
            <person name="Montero E."/>
            <person name="Harb O.S."/>
            <person name="Le Roch K.G."/>
            <person name="Mamoun C.B."/>
        </authorList>
    </citation>
    <scope>NUCLEOTIDE SEQUENCE</scope>
    <source>
        <strain evidence="3">WA1</strain>
    </source>
</reference>
<gene>
    <name evidence="4" type="ORF">BdWA1_000632</name>
    <name evidence="3" type="ORF">BdWA1_003958</name>
</gene>
<protein>
    <submittedName>
        <fullName evidence="3">Uncharacterized protein</fullName>
    </submittedName>
</protein>